<dbReference type="PANTHER" id="PTHR11618">
    <property type="entry name" value="TRANSCRIPTION INITIATION FACTOR IIB-RELATED"/>
    <property type="match status" value="1"/>
</dbReference>
<evidence type="ECO:0008006" key="12">
    <source>
        <dbReference type="Google" id="ProtNLM"/>
    </source>
</evidence>
<reference evidence="11" key="1">
    <citation type="submission" date="2024-06" db="EMBL/GenBank/DDBJ databases">
        <title>Multi-omics analyses provide insights into the biosynthesis of the anticancer antibiotic pleurotin in Hohenbuehelia grisea.</title>
        <authorList>
            <person name="Weaver J.A."/>
            <person name="Alberti F."/>
        </authorList>
    </citation>
    <scope>NUCLEOTIDE SEQUENCE [LARGE SCALE GENOMIC DNA]</scope>
    <source>
        <strain evidence="11">T-177</strain>
    </source>
</reference>
<evidence type="ECO:0000256" key="4">
    <source>
        <dbReference type="ARBA" id="ARBA00022771"/>
    </source>
</evidence>
<protein>
    <recommendedName>
        <fullName evidence="12">TFIIB-type domain-containing protein</fullName>
    </recommendedName>
</protein>
<comment type="subcellular location">
    <subcellularLocation>
        <location evidence="1">Nucleus</location>
    </subcellularLocation>
</comment>
<comment type="caution">
    <text evidence="10">The sequence shown here is derived from an EMBL/GenBank/DDBJ whole genome shotgun (WGS) entry which is preliminary data.</text>
</comment>
<evidence type="ECO:0000256" key="2">
    <source>
        <dbReference type="ARBA" id="ARBA00010857"/>
    </source>
</evidence>
<dbReference type="Proteomes" id="UP001556367">
    <property type="component" value="Unassembled WGS sequence"/>
</dbReference>
<proteinExistence type="inferred from homology"/>
<keyword evidence="8" id="KW-0539">Nucleus</keyword>
<feature type="region of interest" description="Disordered" evidence="9">
    <location>
        <begin position="569"/>
        <end position="634"/>
    </location>
</feature>
<keyword evidence="3" id="KW-0479">Metal-binding</keyword>
<feature type="compositionally biased region" description="Acidic residues" evidence="9">
    <location>
        <begin position="582"/>
        <end position="591"/>
    </location>
</feature>
<accession>A0ABR3IUM9</accession>
<evidence type="ECO:0000256" key="3">
    <source>
        <dbReference type="ARBA" id="ARBA00022723"/>
    </source>
</evidence>
<feature type="region of interest" description="Disordered" evidence="9">
    <location>
        <begin position="517"/>
        <end position="540"/>
    </location>
</feature>
<keyword evidence="5" id="KW-0862">Zinc</keyword>
<dbReference type="CDD" id="cd00043">
    <property type="entry name" value="CYCLIN_SF"/>
    <property type="match status" value="1"/>
</dbReference>
<name>A0ABR3IUM9_9AGAR</name>
<comment type="similarity">
    <text evidence="2">Belongs to the TFIIB family.</text>
</comment>
<evidence type="ECO:0000256" key="9">
    <source>
        <dbReference type="SAM" id="MobiDB-lite"/>
    </source>
</evidence>
<feature type="region of interest" description="Disordered" evidence="9">
    <location>
        <begin position="350"/>
        <end position="387"/>
    </location>
</feature>
<evidence type="ECO:0000256" key="1">
    <source>
        <dbReference type="ARBA" id="ARBA00004123"/>
    </source>
</evidence>
<feature type="region of interest" description="Disordered" evidence="9">
    <location>
        <begin position="399"/>
        <end position="424"/>
    </location>
</feature>
<evidence type="ECO:0000256" key="5">
    <source>
        <dbReference type="ARBA" id="ARBA00022833"/>
    </source>
</evidence>
<keyword evidence="11" id="KW-1185">Reference proteome</keyword>
<organism evidence="10 11">
    <name type="scientific">Hohenbuehelia grisea</name>
    <dbReference type="NCBI Taxonomy" id="104357"/>
    <lineage>
        <taxon>Eukaryota</taxon>
        <taxon>Fungi</taxon>
        <taxon>Dikarya</taxon>
        <taxon>Basidiomycota</taxon>
        <taxon>Agaricomycotina</taxon>
        <taxon>Agaricomycetes</taxon>
        <taxon>Agaricomycetidae</taxon>
        <taxon>Agaricales</taxon>
        <taxon>Pleurotineae</taxon>
        <taxon>Pleurotaceae</taxon>
        <taxon>Hohenbuehelia</taxon>
    </lineage>
</organism>
<evidence type="ECO:0000256" key="7">
    <source>
        <dbReference type="ARBA" id="ARBA00023163"/>
    </source>
</evidence>
<evidence type="ECO:0000313" key="10">
    <source>
        <dbReference type="EMBL" id="KAL0947060.1"/>
    </source>
</evidence>
<keyword evidence="6" id="KW-0805">Transcription regulation</keyword>
<dbReference type="EMBL" id="JASNQZ010000015">
    <property type="protein sequence ID" value="KAL0947060.1"/>
    <property type="molecule type" value="Genomic_DNA"/>
</dbReference>
<keyword evidence="4" id="KW-0863">Zinc-finger</keyword>
<evidence type="ECO:0000313" key="11">
    <source>
        <dbReference type="Proteomes" id="UP001556367"/>
    </source>
</evidence>
<evidence type="ECO:0000256" key="8">
    <source>
        <dbReference type="ARBA" id="ARBA00023242"/>
    </source>
</evidence>
<feature type="compositionally biased region" description="Polar residues" evidence="9">
    <location>
        <begin position="360"/>
        <end position="376"/>
    </location>
</feature>
<keyword evidence="7" id="KW-0804">Transcription</keyword>
<dbReference type="Gene3D" id="1.10.472.170">
    <property type="match status" value="1"/>
</dbReference>
<dbReference type="PANTHER" id="PTHR11618:SF4">
    <property type="entry name" value="TRANSCRIPTION FACTOR IIIB 90 KDA SUBUNIT"/>
    <property type="match status" value="1"/>
</dbReference>
<dbReference type="InterPro" id="IPR000812">
    <property type="entry name" value="TFIIB"/>
</dbReference>
<sequence length="634" mass="69267">MSSCAECGGQTVWDDDVGSAICTTCGSLADPTQSVLTSHDLANSHDGLRNISSLKGYRSGNTWSLQGQSKSARDERLAHASHAFIRALANSLAVPGLSPRSINLFTQAMAAGNFRWGRKANLVAGVCLAITLRESRRPDSLRDIAALIEEPPPLLTRLFSPVLALLNLKLAPADPVIYIPTLEANLTSIIQDPSSTLPIALIKKLRPLPMSSVMQTVKSLSDLLFRLGEHSEITRLPTAPTACALLILSLEAETRTSLPNAGELAERLAAFHHLAKGAVMSRYKLIQDVIADWINDVPWLDRYNSVNGRAKIAKRAIVAKGIKDVLQYRSELWNQELNSIRQHKHQLNNDLHGLDAGHTIPNSSGDGTRASETSQPPRKKRKTDSALDQASRFLLNPLAYPIRSPQSPNPIIPDHAAPENPDPQYLSPATPPIACLPMMSYLLSSAVSDVDIRKAPSRLQLLCAARGGEAGVRDEELLAEGEWEGLLRSEDEQRQLQNLWDRDAVFADRLEVAENVPQPVKKKRRTADEDGLQPGKMASGSQRINMEAFARFMASSDDEHEDLEFFDTPTVTNEDCSHGDGDGQEASDDPFFEQAPENFNASADDDVEVLASEWRPLSPTGGGAFEVGYEEHPS</sequence>
<gene>
    <name evidence="10" type="ORF">HGRIS_013201</name>
</gene>
<evidence type="ECO:0000256" key="6">
    <source>
        <dbReference type="ARBA" id="ARBA00023015"/>
    </source>
</evidence>